<dbReference type="SUPFAM" id="SSF47095">
    <property type="entry name" value="HMG-box"/>
    <property type="match status" value="1"/>
</dbReference>
<evidence type="ECO:0000256" key="3">
    <source>
        <dbReference type="PROSITE-ProRule" id="PRU00267"/>
    </source>
</evidence>
<dbReference type="PROSITE" id="PS50118">
    <property type="entry name" value="HMG_BOX_2"/>
    <property type="match status" value="1"/>
</dbReference>
<name>A0AAN6FL68_9PEZI</name>
<dbReference type="InterPro" id="IPR036910">
    <property type="entry name" value="HMG_box_dom_sf"/>
</dbReference>
<dbReference type="CDD" id="cd01389">
    <property type="entry name" value="HMG-box_ROX1-like"/>
    <property type="match status" value="1"/>
</dbReference>
<feature type="domain" description="HMG box" evidence="5">
    <location>
        <begin position="245"/>
        <end position="322"/>
    </location>
</feature>
<feature type="region of interest" description="Disordered" evidence="4">
    <location>
        <begin position="263"/>
        <end position="296"/>
    </location>
</feature>
<evidence type="ECO:0000313" key="7">
    <source>
        <dbReference type="Proteomes" id="UP001168146"/>
    </source>
</evidence>
<feature type="compositionally biased region" description="Low complexity" evidence="4">
    <location>
        <begin position="1"/>
        <end position="14"/>
    </location>
</feature>
<dbReference type="EMBL" id="JASUXU010000025">
    <property type="protein sequence ID" value="KAK0320455.1"/>
    <property type="molecule type" value="Genomic_DNA"/>
</dbReference>
<dbReference type="Pfam" id="PF00505">
    <property type="entry name" value="HMG_box"/>
    <property type="match status" value="1"/>
</dbReference>
<dbReference type="GO" id="GO:0000978">
    <property type="term" value="F:RNA polymerase II cis-regulatory region sequence-specific DNA binding"/>
    <property type="evidence" value="ECO:0007669"/>
    <property type="project" value="TreeGrafter"/>
</dbReference>
<dbReference type="Proteomes" id="UP001168146">
    <property type="component" value="Unassembled WGS sequence"/>
</dbReference>
<evidence type="ECO:0000256" key="4">
    <source>
        <dbReference type="SAM" id="MobiDB-lite"/>
    </source>
</evidence>
<feature type="region of interest" description="Disordered" evidence="4">
    <location>
        <begin position="186"/>
        <end position="234"/>
    </location>
</feature>
<protein>
    <recommendedName>
        <fullName evidence="5">HMG box domain-containing protein</fullName>
    </recommendedName>
</protein>
<proteinExistence type="predicted"/>
<organism evidence="6 7">
    <name type="scientific">Friedmanniomyces endolithicus</name>
    <dbReference type="NCBI Taxonomy" id="329885"/>
    <lineage>
        <taxon>Eukaryota</taxon>
        <taxon>Fungi</taxon>
        <taxon>Dikarya</taxon>
        <taxon>Ascomycota</taxon>
        <taxon>Pezizomycotina</taxon>
        <taxon>Dothideomycetes</taxon>
        <taxon>Dothideomycetidae</taxon>
        <taxon>Mycosphaerellales</taxon>
        <taxon>Teratosphaeriaceae</taxon>
        <taxon>Friedmanniomyces</taxon>
    </lineage>
</organism>
<dbReference type="AlphaFoldDB" id="A0AAN6FL68"/>
<dbReference type="Gene3D" id="1.10.30.10">
    <property type="entry name" value="High mobility group box domain"/>
    <property type="match status" value="1"/>
</dbReference>
<evidence type="ECO:0000256" key="1">
    <source>
        <dbReference type="ARBA" id="ARBA00023125"/>
    </source>
</evidence>
<feature type="compositionally biased region" description="Polar residues" evidence="4">
    <location>
        <begin position="220"/>
        <end position="232"/>
    </location>
</feature>
<dbReference type="InterPro" id="IPR051356">
    <property type="entry name" value="SOX/SOX-like_TF"/>
</dbReference>
<dbReference type="InterPro" id="IPR009071">
    <property type="entry name" value="HMG_box_dom"/>
</dbReference>
<feature type="compositionally biased region" description="Basic and acidic residues" evidence="4">
    <location>
        <begin position="187"/>
        <end position="205"/>
    </location>
</feature>
<dbReference type="GO" id="GO:0005634">
    <property type="term" value="C:nucleus"/>
    <property type="evidence" value="ECO:0007669"/>
    <property type="project" value="UniProtKB-UniRule"/>
</dbReference>
<feature type="region of interest" description="Disordered" evidence="4">
    <location>
        <begin position="439"/>
        <end position="482"/>
    </location>
</feature>
<evidence type="ECO:0000259" key="5">
    <source>
        <dbReference type="PROSITE" id="PS50118"/>
    </source>
</evidence>
<gene>
    <name evidence="6" type="ORF">LTR82_008570</name>
</gene>
<feature type="region of interest" description="Disordered" evidence="4">
    <location>
        <begin position="1"/>
        <end position="23"/>
    </location>
</feature>
<dbReference type="PANTHER" id="PTHR45789:SF2">
    <property type="entry name" value="FI18025P1"/>
    <property type="match status" value="1"/>
</dbReference>
<keyword evidence="2 3" id="KW-0539">Nucleus</keyword>
<accession>A0AAN6FL68</accession>
<dbReference type="GO" id="GO:0000981">
    <property type="term" value="F:DNA-binding transcription factor activity, RNA polymerase II-specific"/>
    <property type="evidence" value="ECO:0007669"/>
    <property type="project" value="TreeGrafter"/>
</dbReference>
<dbReference type="PANTHER" id="PTHR45789">
    <property type="entry name" value="FI18025P1"/>
    <property type="match status" value="1"/>
</dbReference>
<evidence type="ECO:0000313" key="6">
    <source>
        <dbReference type="EMBL" id="KAK0320455.1"/>
    </source>
</evidence>
<reference evidence="6" key="1">
    <citation type="submission" date="2021-12" db="EMBL/GenBank/DDBJ databases">
        <title>Black yeast isolated from Biological Soil Crust.</title>
        <authorList>
            <person name="Kurbessoian T."/>
        </authorList>
    </citation>
    <scope>NUCLEOTIDE SEQUENCE</scope>
    <source>
        <strain evidence="6">CCFEE 5208</strain>
    </source>
</reference>
<keyword evidence="1 3" id="KW-0238">DNA-binding</keyword>
<dbReference type="SMART" id="SM00398">
    <property type="entry name" value="HMG"/>
    <property type="match status" value="1"/>
</dbReference>
<sequence length="482" mass="53454">MAGPSSPSFSSSTSRVDQTNAPSPFDFNYLMSEDFTNILAGNDGDFNADNAFAPTVNLDQDGNSIDATTTFVPDKLIPYDGNYNAATTVSPAELSLNSNDIYAPQPQYYAPQEDDQASWYSAPSRPQSVMPVQAMPLPPAGFTDAHYHPTVGWYFPVPMPMQMPTGLVSTSNPYAAPVANMSILDRVPTDNHQQEQKRKQRHDSEDLSDDEDKQRPTKLARSTNTRAKQPSIAQDCVCPSTEKHIPRPRNDFILYRTAMTKQISKSARKSSGGKARRGKNQMVVSREAGNRWNSESDAVRTKFHNLAEEERINHAKKYPGYKYKPVRKGAPATTLRFGTATCTCGAYVVNMLLLKEAERKLADDVLDDNVLDDDEADAPADEMAYASPPSANTRAKSISHDLYSVSTVSEDGEVDYEKLFNEPQDPSYDGGELFGRCLGTRHPRPITPRKARHATDTDKMFLMPASPYRQPPPWRGSVYTSE</sequence>
<feature type="compositionally biased region" description="Basic residues" evidence="4">
    <location>
        <begin position="439"/>
        <end position="452"/>
    </location>
</feature>
<feature type="DNA-binding region" description="HMG box" evidence="3">
    <location>
        <begin position="245"/>
        <end position="322"/>
    </location>
</feature>
<comment type="caution">
    <text evidence="6">The sequence shown here is derived from an EMBL/GenBank/DDBJ whole genome shotgun (WGS) entry which is preliminary data.</text>
</comment>
<evidence type="ECO:0000256" key="2">
    <source>
        <dbReference type="ARBA" id="ARBA00023242"/>
    </source>
</evidence>